<evidence type="ECO:0000256" key="3">
    <source>
        <dbReference type="ARBA" id="ARBA00022692"/>
    </source>
</evidence>
<keyword evidence="2" id="KW-0813">Transport</keyword>
<comment type="subcellular location">
    <subcellularLocation>
        <location evidence="1">Membrane</location>
        <topology evidence="1">Multi-pass membrane protein</topology>
    </subcellularLocation>
</comment>
<evidence type="ECO:0000256" key="4">
    <source>
        <dbReference type="ARBA" id="ARBA00022989"/>
    </source>
</evidence>
<feature type="transmembrane region" description="Helical" evidence="8">
    <location>
        <begin position="239"/>
        <end position="259"/>
    </location>
</feature>
<feature type="region of interest" description="Disordered" evidence="7">
    <location>
        <begin position="573"/>
        <end position="682"/>
    </location>
</feature>
<keyword evidence="6 8" id="KW-0472">Membrane</keyword>
<keyword evidence="4 8" id="KW-1133">Transmembrane helix</keyword>
<evidence type="ECO:0000313" key="9">
    <source>
        <dbReference type="EMBL" id="GMH69743.1"/>
    </source>
</evidence>
<name>A0A9W7AIF0_9STRA</name>
<evidence type="ECO:0000256" key="1">
    <source>
        <dbReference type="ARBA" id="ARBA00004141"/>
    </source>
</evidence>
<gene>
    <name evidence="9" type="ORF">TrRE_jg5876</name>
</gene>
<dbReference type="Gene3D" id="1.10.472.170">
    <property type="match status" value="1"/>
</dbReference>
<evidence type="ECO:0000256" key="7">
    <source>
        <dbReference type="SAM" id="MobiDB-lite"/>
    </source>
</evidence>
<feature type="region of interest" description="Disordered" evidence="7">
    <location>
        <begin position="1455"/>
        <end position="1492"/>
    </location>
</feature>
<keyword evidence="5" id="KW-0406">Ion transport</keyword>
<dbReference type="SUPFAM" id="SSF57783">
    <property type="entry name" value="Zinc beta-ribbon"/>
    <property type="match status" value="1"/>
</dbReference>
<feature type="region of interest" description="Disordered" evidence="7">
    <location>
        <begin position="721"/>
        <end position="744"/>
    </location>
</feature>
<dbReference type="PANTHER" id="PTHR31064:SF30">
    <property type="entry name" value="HIGH-AFFINITY POTASSIUM TRANSPORT PROTEIN-RELATED"/>
    <property type="match status" value="1"/>
</dbReference>
<dbReference type="Proteomes" id="UP001165082">
    <property type="component" value="Unassembled WGS sequence"/>
</dbReference>
<protein>
    <submittedName>
        <fullName evidence="9">Uncharacterized protein</fullName>
    </submittedName>
</protein>
<dbReference type="GO" id="GO:0030007">
    <property type="term" value="P:intracellular potassium ion homeostasis"/>
    <property type="evidence" value="ECO:0007669"/>
    <property type="project" value="TreeGrafter"/>
</dbReference>
<evidence type="ECO:0000256" key="8">
    <source>
        <dbReference type="SAM" id="Phobius"/>
    </source>
</evidence>
<evidence type="ECO:0000256" key="5">
    <source>
        <dbReference type="ARBA" id="ARBA00023065"/>
    </source>
</evidence>
<dbReference type="InterPro" id="IPR051143">
    <property type="entry name" value="TrkH_K-transport"/>
</dbReference>
<feature type="transmembrane region" description="Helical" evidence="8">
    <location>
        <begin position="43"/>
        <end position="66"/>
    </location>
</feature>
<dbReference type="OrthoDB" id="9999863at2759"/>
<accession>A0A9W7AIF0</accession>
<keyword evidence="3 8" id="KW-0812">Transmembrane</keyword>
<feature type="transmembrane region" description="Helical" evidence="8">
    <location>
        <begin position="185"/>
        <end position="207"/>
    </location>
</feature>
<proteinExistence type="predicted"/>
<feature type="compositionally biased region" description="Gly residues" evidence="7">
    <location>
        <begin position="1386"/>
        <end position="1407"/>
    </location>
</feature>
<reference evidence="9" key="1">
    <citation type="submission" date="2022-07" db="EMBL/GenBank/DDBJ databases">
        <title>Genome analysis of Parmales, a sister group of diatoms, reveals the evolutionary specialization of diatoms from phago-mixotrophs to photoautotrophs.</title>
        <authorList>
            <person name="Ban H."/>
            <person name="Sato S."/>
            <person name="Yoshikawa S."/>
            <person name="Kazumasa Y."/>
            <person name="Nakamura Y."/>
            <person name="Ichinomiya M."/>
            <person name="Saitoh K."/>
            <person name="Sato N."/>
            <person name="Blanc-Mathieu R."/>
            <person name="Endo H."/>
            <person name="Kuwata A."/>
            <person name="Ogata H."/>
        </authorList>
    </citation>
    <scope>NUCLEOTIDE SEQUENCE</scope>
</reference>
<feature type="region of interest" description="Disordered" evidence="7">
    <location>
        <begin position="1379"/>
        <end position="1414"/>
    </location>
</feature>
<feature type="compositionally biased region" description="Basic and acidic residues" evidence="7">
    <location>
        <begin position="633"/>
        <end position="651"/>
    </location>
</feature>
<feature type="transmembrane region" description="Helical" evidence="8">
    <location>
        <begin position="279"/>
        <end position="303"/>
    </location>
</feature>
<comment type="caution">
    <text evidence="9">The sequence shown here is derived from an EMBL/GenBank/DDBJ whole genome shotgun (WGS) entry which is preliminary data.</text>
</comment>
<feature type="transmembrane region" description="Helical" evidence="8">
    <location>
        <begin position="457"/>
        <end position="479"/>
    </location>
</feature>
<dbReference type="GO" id="GO:0005886">
    <property type="term" value="C:plasma membrane"/>
    <property type="evidence" value="ECO:0007669"/>
    <property type="project" value="TreeGrafter"/>
</dbReference>
<dbReference type="InterPro" id="IPR003445">
    <property type="entry name" value="Cat_transpt"/>
</dbReference>
<sequence length="1492" mass="164852">MTLFVFPICSWEDAIFLSAGGVTATGLNSFDITLFSRASLNTIIIATQLGSATLTSLVPVIIRLRYLRQVIPRNYRTFNLNNFKRVPEWLVEYKALVYLVRIVLVTNLLVYLFYGGLLYSFLTSSEESMAILNNTDNTASAANTPLYWTIFHTISAYNNCGYSLQRDSFASFDSNLGMLSCLNMLVLHGNVLFPIILRWIIIWLSAITPKSRSSKVYFRYLLLNGRHLYSNLFGSQQTWLLLLQQLLLVTVQVIFTVWLTPRHPTFSVALFEAVNVRHAGFNAIPLPDLSSGILIMFVSFMYLAPMPYIAMLKASMCVAPTVDSILGLSVGGSEDSATLLATPSASTGVHSNTSHNTNNSRKLSLNMARDNLRDNLLKLGMEDRGTRSSVQLWNEKATMRSELSSVTRKSIKDKAVNNEMLDTRLLILTMYSETEHVPWKDRISLRAKAVTFQAKKLWGSFCSGIKPDMFLIWFVWWIICSMEEFSAESPAVFNTLFEIVSSFGNVGLSLGSFSEPSSPCSFALDLAWYSKLTLVLVQIAGRTRDLPSKVDSVLTVSKPVDANEILTERWLHFSSQKSPEEGNSDEEEASSSTSTSRAHQQERSFVSEDISATGKEEDTTRTAGNGSEAPPTTEKRKEEEGTGKEEGKEEALSVPLLRDFNGGRNETRNEGRPQGSRVTFSEARNSNHVPLWDMDVKELKAWIKHSKSVGASLRIVDSIKKRGASSSSSSSSSPKRPKAPLEGADLVSSNIDAFEKELSEDKVADNVVKALVSGCEGHDIYKVLSKSEAKGINAQLKPGAVLMRADLEALLNSVVGQAGGVIDLDDKSVATSKVEEMHTTNKRGVVIPKLVQELARVLKRKVAARVELDQLRTTPRRIVEALCPELDLKEVTRLIRRIYDRTGSSARIRELEDIDKPVGYQGAHSALDGDPNNIGGVVKCPNCAKDACSAFLDAMSDEERFSVFTHKRANWKNIENHVRDFCFARWEQWATARPYWFNPQTVAFVPDNFIPPKFLDMLGGKNRDRKVPAGGLGSRFTTDTRNGDMICTDCGFVARENLMHEGEQFRKFEGKEDRNHHGGAKNQFLSESFNMGTSLSQVNFGQLGGPSRPGSVSWGAGGGTETVLRNTHSYIEMNTDSFGKKERATRLGYKDKQKREAQNKLTHVADTLKLHKGIILKSMELFSEFRDDREQVQSFKGILAACMIEAFNITSREGQKQLMVTAGDIETNDEMLRENTLSKAAVRKRELHTTKVAESTVFTNNNELITGGTKKAKMEGGGAGGDDELIEKPMSTWDSDDVFNWLTIVSVNIIESQKKLSEEEAVVKGGAEKINEEISVKVFMLRQALLEEDGEGGGASSGGGSSRAVSTGRVDMGNLGIKWQGHGERGSGGAGGLGGSGRSVMDGGGNMAGKKKKTPGQILMLKTSAQLNRLLDEDPAAVEKGGVGGLIHKSLKSMLERQKRRKRKAEGELNGMRRVQQMKRKPWLAVGNQGRK</sequence>
<organism evidence="9 10">
    <name type="scientific">Triparma retinervis</name>
    <dbReference type="NCBI Taxonomy" id="2557542"/>
    <lineage>
        <taxon>Eukaryota</taxon>
        <taxon>Sar</taxon>
        <taxon>Stramenopiles</taxon>
        <taxon>Ochrophyta</taxon>
        <taxon>Bolidophyceae</taxon>
        <taxon>Parmales</taxon>
        <taxon>Triparmaceae</taxon>
        <taxon>Triparma</taxon>
    </lineage>
</organism>
<dbReference type="GO" id="GO:0140107">
    <property type="term" value="F:high-affinity potassium ion transmembrane transporter activity"/>
    <property type="evidence" value="ECO:0007669"/>
    <property type="project" value="TreeGrafter"/>
</dbReference>
<dbReference type="Pfam" id="PF02386">
    <property type="entry name" value="TrkH"/>
    <property type="match status" value="1"/>
</dbReference>
<keyword evidence="10" id="KW-1185">Reference proteome</keyword>
<evidence type="ECO:0000256" key="6">
    <source>
        <dbReference type="ARBA" id="ARBA00023136"/>
    </source>
</evidence>
<dbReference type="EMBL" id="BRXZ01001379">
    <property type="protein sequence ID" value="GMH69743.1"/>
    <property type="molecule type" value="Genomic_DNA"/>
</dbReference>
<dbReference type="PANTHER" id="PTHR31064">
    <property type="entry name" value="POTASSIUM TRANSPORT PROTEIN DDB_G0292412-RELATED"/>
    <property type="match status" value="1"/>
</dbReference>
<evidence type="ECO:0000256" key="2">
    <source>
        <dbReference type="ARBA" id="ARBA00022448"/>
    </source>
</evidence>
<feature type="transmembrane region" description="Helical" evidence="8">
    <location>
        <begin position="95"/>
        <end position="114"/>
    </location>
</feature>
<dbReference type="GO" id="GO:1990573">
    <property type="term" value="P:potassium ion import across plasma membrane"/>
    <property type="evidence" value="ECO:0007669"/>
    <property type="project" value="TreeGrafter"/>
</dbReference>
<evidence type="ECO:0000313" key="10">
    <source>
        <dbReference type="Proteomes" id="UP001165082"/>
    </source>
</evidence>